<feature type="compositionally biased region" description="Basic and acidic residues" evidence="2">
    <location>
        <begin position="233"/>
        <end position="243"/>
    </location>
</feature>
<keyword evidence="5" id="KW-1185">Reference proteome</keyword>
<dbReference type="EMBL" id="NPEI01000007">
    <property type="protein sequence ID" value="PKA15460.1"/>
    <property type="molecule type" value="Genomic_DNA"/>
</dbReference>
<organism evidence="4 5">
    <name type="scientific">Leptospira haakeii</name>
    <dbReference type="NCBI Taxonomy" id="2023198"/>
    <lineage>
        <taxon>Bacteria</taxon>
        <taxon>Pseudomonadati</taxon>
        <taxon>Spirochaetota</taxon>
        <taxon>Spirochaetia</taxon>
        <taxon>Leptospirales</taxon>
        <taxon>Leptospiraceae</taxon>
        <taxon>Leptospira</taxon>
    </lineage>
</organism>
<feature type="compositionally biased region" description="Polar residues" evidence="2">
    <location>
        <begin position="220"/>
        <end position="232"/>
    </location>
</feature>
<keyword evidence="3" id="KW-1133">Transmembrane helix</keyword>
<protein>
    <submittedName>
        <fullName evidence="4">Uncharacterized protein</fullName>
    </submittedName>
</protein>
<reference evidence="4 5" key="1">
    <citation type="submission" date="2017-07" db="EMBL/GenBank/DDBJ databases">
        <title>Leptospira spp. isolated from tropical soils.</title>
        <authorList>
            <person name="Thibeaux R."/>
            <person name="Iraola G."/>
            <person name="Ferres I."/>
            <person name="Bierque E."/>
            <person name="Girault D."/>
            <person name="Soupe-Gilbert M.-E."/>
            <person name="Picardeau M."/>
            <person name="Goarant C."/>
        </authorList>
    </citation>
    <scope>NUCLEOTIDE SEQUENCE [LARGE SCALE GENOMIC DNA]</scope>
    <source>
        <strain evidence="4 5">ATI7-C-A2</strain>
    </source>
</reference>
<evidence type="ECO:0000256" key="3">
    <source>
        <dbReference type="SAM" id="Phobius"/>
    </source>
</evidence>
<feature type="transmembrane region" description="Helical" evidence="3">
    <location>
        <begin position="254"/>
        <end position="276"/>
    </location>
</feature>
<name>A0ABX4PIM0_9LEPT</name>
<dbReference type="Proteomes" id="UP000231857">
    <property type="component" value="Unassembled WGS sequence"/>
</dbReference>
<accession>A0ABX4PIM0</accession>
<evidence type="ECO:0000313" key="5">
    <source>
        <dbReference type="Proteomes" id="UP000231857"/>
    </source>
</evidence>
<evidence type="ECO:0000256" key="1">
    <source>
        <dbReference type="SAM" id="Coils"/>
    </source>
</evidence>
<sequence length="354" mass="40007">MANQSHIDQMRSSFENFKIYDYNTIHPQHNWNGYTYEDVKGMYNELRRIFELALNRNYLIKPHISINFINSMNSYFNSLPQIYQQISASIGNPAALDSHFSGALSTLDAALAQLRTYGIVQFVDGTIDFEEENKNINLTKDKLSELLNEAVKINEESKNTLLNANSGVISSAFEKRKRAVAKSKNFWLIFTIACIIATVLVALYTILPYVDEYNKSNRTNKAFNNSGSQKPNKTSDKGDNNEEHYASGIDTSGLFVGLSMRITGLAPLLLLIIFSINQYNKERDFEEQYAHRESVSASIPGYHKIISDQNVKDQMAKDATGVIFSLPTLSKSEKLETKALGLLEKISRIVNNRT</sequence>
<keyword evidence="1" id="KW-0175">Coiled coil</keyword>
<proteinExistence type="predicted"/>
<evidence type="ECO:0000256" key="2">
    <source>
        <dbReference type="SAM" id="MobiDB-lite"/>
    </source>
</evidence>
<feature type="coiled-coil region" evidence="1">
    <location>
        <begin position="129"/>
        <end position="156"/>
    </location>
</feature>
<feature type="transmembrane region" description="Helical" evidence="3">
    <location>
        <begin position="186"/>
        <end position="207"/>
    </location>
</feature>
<evidence type="ECO:0000313" key="4">
    <source>
        <dbReference type="EMBL" id="PKA15460.1"/>
    </source>
</evidence>
<dbReference type="RefSeq" id="WP_100725137.1">
    <property type="nucleotide sequence ID" value="NZ_NPEG01000018.1"/>
</dbReference>
<keyword evidence="3" id="KW-0472">Membrane</keyword>
<keyword evidence="3" id="KW-0812">Transmembrane</keyword>
<gene>
    <name evidence="4" type="ORF">CH363_12655</name>
</gene>
<feature type="region of interest" description="Disordered" evidence="2">
    <location>
        <begin position="220"/>
        <end position="243"/>
    </location>
</feature>
<comment type="caution">
    <text evidence="4">The sequence shown here is derived from an EMBL/GenBank/DDBJ whole genome shotgun (WGS) entry which is preliminary data.</text>
</comment>